<dbReference type="Pfam" id="PF01381">
    <property type="entry name" value="HTH_3"/>
    <property type="match status" value="1"/>
</dbReference>
<gene>
    <name evidence="2" type="ORF">HGR_10857</name>
</gene>
<dbReference type="SUPFAM" id="SSF47413">
    <property type="entry name" value="lambda repressor-like DNA-binding domains"/>
    <property type="match status" value="1"/>
</dbReference>
<keyword evidence="3" id="KW-1185">Reference proteome</keyword>
<dbReference type="eggNOG" id="COG1396">
    <property type="taxonomic scope" value="Bacteria"/>
</dbReference>
<dbReference type="STRING" id="887062.HGR_10857"/>
<dbReference type="AlphaFoldDB" id="F3KUN7"/>
<reference evidence="2 3" key="1">
    <citation type="journal article" date="2011" name="EMBO J.">
        <title>Structural diversity of bacterial flagellar motors.</title>
        <authorList>
            <person name="Chen S."/>
            <person name="Beeby M."/>
            <person name="Murphy G.E."/>
            <person name="Leadbetter J.R."/>
            <person name="Hendrixson D.R."/>
            <person name="Briegel A."/>
            <person name="Li Z."/>
            <person name="Shi J."/>
            <person name="Tocheva E.I."/>
            <person name="Muller A."/>
            <person name="Dobro M.J."/>
            <person name="Jensen G.J."/>
        </authorList>
    </citation>
    <scope>NUCLEOTIDE SEQUENCE [LARGE SCALE GENOMIC DNA]</scope>
    <source>
        <strain evidence="2 3">ATCC 19624</strain>
    </source>
</reference>
<dbReference type="EMBL" id="AEGR01000062">
    <property type="protein sequence ID" value="EGI76517.1"/>
    <property type="molecule type" value="Genomic_DNA"/>
</dbReference>
<evidence type="ECO:0000313" key="3">
    <source>
        <dbReference type="Proteomes" id="UP000016368"/>
    </source>
</evidence>
<dbReference type="GO" id="GO:0003677">
    <property type="term" value="F:DNA binding"/>
    <property type="evidence" value="ECO:0007669"/>
    <property type="project" value="InterPro"/>
</dbReference>
<dbReference type="OrthoDB" id="6006530at2"/>
<organism evidence="2 3">
    <name type="scientific">Hylemonella gracilis ATCC 19624</name>
    <dbReference type="NCBI Taxonomy" id="887062"/>
    <lineage>
        <taxon>Bacteria</taxon>
        <taxon>Pseudomonadati</taxon>
        <taxon>Pseudomonadota</taxon>
        <taxon>Betaproteobacteria</taxon>
        <taxon>Burkholderiales</taxon>
        <taxon>Comamonadaceae</taxon>
        <taxon>Hylemonella</taxon>
    </lineage>
</organism>
<dbReference type="RefSeq" id="WP_006298243.1">
    <property type="nucleotide sequence ID" value="NZ_AEGR01000062.1"/>
</dbReference>
<comment type="caution">
    <text evidence="2">The sequence shown here is derived from an EMBL/GenBank/DDBJ whole genome shotgun (WGS) entry which is preliminary data.</text>
</comment>
<evidence type="ECO:0000313" key="2">
    <source>
        <dbReference type="EMBL" id="EGI76517.1"/>
    </source>
</evidence>
<dbReference type="CDD" id="cd00093">
    <property type="entry name" value="HTH_XRE"/>
    <property type="match status" value="1"/>
</dbReference>
<feature type="domain" description="HTH cro/C1-type" evidence="1">
    <location>
        <begin position="24"/>
        <end position="82"/>
    </location>
</feature>
<dbReference type="InterPro" id="IPR001387">
    <property type="entry name" value="Cro/C1-type_HTH"/>
</dbReference>
<dbReference type="Gene3D" id="1.10.260.40">
    <property type="entry name" value="lambda repressor-like DNA-binding domains"/>
    <property type="match status" value="1"/>
</dbReference>
<protein>
    <submittedName>
        <fullName evidence="2">XRE family transcriptional regulator</fullName>
    </submittedName>
</protein>
<sequence>MPYEYRRVSLRPQKHPASVFGLRLRQARIQADIPQDKLGVAIGLDETTASARISRYETGTHAAPYDLAVKIAKVLNVPPTFLFCNDDDLARLILLWAQMSKAEQRRLMAELST</sequence>
<accession>F3KUN7</accession>
<dbReference type="Proteomes" id="UP000016368">
    <property type="component" value="Unassembled WGS sequence"/>
</dbReference>
<dbReference type="InterPro" id="IPR010982">
    <property type="entry name" value="Lambda_DNA-bd_dom_sf"/>
</dbReference>
<name>F3KUN7_9BURK</name>
<dbReference type="SMART" id="SM00530">
    <property type="entry name" value="HTH_XRE"/>
    <property type="match status" value="1"/>
</dbReference>
<evidence type="ECO:0000259" key="1">
    <source>
        <dbReference type="PROSITE" id="PS50943"/>
    </source>
</evidence>
<proteinExistence type="predicted"/>
<dbReference type="PROSITE" id="PS50943">
    <property type="entry name" value="HTH_CROC1"/>
    <property type="match status" value="1"/>
</dbReference>